<dbReference type="Proteomes" id="UP000312702">
    <property type="component" value="Chromosome"/>
</dbReference>
<protein>
    <submittedName>
        <fullName evidence="1">Methionine biosynthesis protein MetW</fullName>
    </submittedName>
</protein>
<name>A0ABX5VUU1_9PROT</name>
<dbReference type="Pfam" id="PF07021">
    <property type="entry name" value="MetW"/>
    <property type="match status" value="1"/>
</dbReference>
<evidence type="ECO:0000313" key="2">
    <source>
        <dbReference type="Proteomes" id="UP000312702"/>
    </source>
</evidence>
<keyword evidence="2" id="KW-1185">Reference proteome</keyword>
<sequence length="196" mass="22246">MSAQFRQDFAAIANWIPFGAKVLDLGCEDGSLLKFLEGSLEVKGYGIEKDDAHWLNTLKQGINVIQMDLESGLSGFESQSFDVVVLSQTLQAMRNTEKIVHEMLRVGKEAIVTFPNFGYWRHRIQLIQGQMPVSKSLPYEWYNTPNIHLCTIKDFDDFCAKNKIGIKERLILTHGKPIHVMPNLMGALAMYRLVSK</sequence>
<dbReference type="RefSeq" id="WP_139884807.1">
    <property type="nucleotide sequence ID" value="NZ_CP040973.1"/>
</dbReference>
<dbReference type="EMBL" id="CP040973">
    <property type="protein sequence ID" value="QDC61736.1"/>
    <property type="molecule type" value="Genomic_DNA"/>
</dbReference>
<reference evidence="1 2" key="1">
    <citation type="journal article" date="2019" name="ISME J.">
        <title>Evolution in action: habitat transition from sediment to the pelagial leads to genome streamlining in Methylophilaceae.</title>
        <authorList>
            <person name="Salcher M."/>
            <person name="Schaefle D."/>
            <person name="Kaspar M."/>
            <person name="Neuenschwander S.M."/>
            <person name="Ghai R."/>
        </authorList>
    </citation>
    <scope>NUCLEOTIDE SEQUENCE [LARGE SCALE GENOMIC DNA]</scope>
    <source>
        <strain evidence="1 2">MMS-VI-25</strain>
    </source>
</reference>
<gene>
    <name evidence="1" type="primary">metW</name>
    <name evidence="1" type="ORF">FIT74_06295</name>
</gene>
<dbReference type="SUPFAM" id="SSF53335">
    <property type="entry name" value="S-adenosyl-L-methionine-dependent methyltransferases"/>
    <property type="match status" value="1"/>
</dbReference>
<evidence type="ECO:0000313" key="1">
    <source>
        <dbReference type="EMBL" id="QDC61736.1"/>
    </source>
</evidence>
<dbReference type="NCBIfam" id="TIGR02081">
    <property type="entry name" value="metW"/>
    <property type="match status" value="1"/>
</dbReference>
<dbReference type="Gene3D" id="3.40.50.150">
    <property type="entry name" value="Vaccinia Virus protein VP39"/>
    <property type="match status" value="1"/>
</dbReference>
<dbReference type="InterPro" id="IPR010743">
    <property type="entry name" value="Methionine_synth_MetW"/>
</dbReference>
<organism evidence="1 2">
    <name type="scientific">Candidatus Methylopumilus universalis</name>
    <dbReference type="NCBI Taxonomy" id="2588536"/>
    <lineage>
        <taxon>Bacteria</taxon>
        <taxon>Pseudomonadati</taxon>
        <taxon>Pseudomonadota</taxon>
        <taxon>Betaproteobacteria</taxon>
        <taxon>Nitrosomonadales</taxon>
        <taxon>Methylophilaceae</taxon>
        <taxon>Candidatus Methylopumilus</taxon>
    </lineage>
</organism>
<proteinExistence type="predicted"/>
<dbReference type="InterPro" id="IPR029063">
    <property type="entry name" value="SAM-dependent_MTases_sf"/>
</dbReference>
<accession>A0ABX5VUU1</accession>
<dbReference type="CDD" id="cd02440">
    <property type="entry name" value="AdoMet_MTases"/>
    <property type="match status" value="1"/>
</dbReference>